<dbReference type="STRING" id="409849.ENSPMGP00000027224"/>
<dbReference type="Proteomes" id="UP000261520">
    <property type="component" value="Unplaced"/>
</dbReference>
<keyword evidence="3" id="KW-1185">Reference proteome</keyword>
<evidence type="ECO:0000259" key="1">
    <source>
        <dbReference type="PROSITE" id="PS50022"/>
    </source>
</evidence>
<dbReference type="PANTHER" id="PTHR24543">
    <property type="entry name" value="MULTICOPPER OXIDASE-RELATED"/>
    <property type="match status" value="1"/>
</dbReference>
<evidence type="ECO:0000313" key="3">
    <source>
        <dbReference type="Proteomes" id="UP000261520"/>
    </source>
</evidence>
<evidence type="ECO:0000313" key="2">
    <source>
        <dbReference type="Ensembl" id="ENSPMGP00000027224.1"/>
    </source>
</evidence>
<protein>
    <recommendedName>
        <fullName evidence="1">F5/8 type C domain-containing protein</fullName>
    </recommendedName>
</protein>
<dbReference type="InterPro" id="IPR000421">
    <property type="entry name" value="FA58C"/>
</dbReference>
<feature type="domain" description="F5/8 type C" evidence="1">
    <location>
        <begin position="70"/>
        <end position="201"/>
    </location>
</feature>
<dbReference type="Pfam" id="PF00754">
    <property type="entry name" value="F5_F8_type_C"/>
    <property type="match status" value="1"/>
</dbReference>
<dbReference type="Gene3D" id="2.60.120.260">
    <property type="entry name" value="Galactose-binding domain-like"/>
    <property type="match status" value="2"/>
</dbReference>
<reference evidence="2" key="1">
    <citation type="submission" date="2025-08" db="UniProtKB">
        <authorList>
            <consortium name="Ensembl"/>
        </authorList>
    </citation>
    <scope>IDENTIFICATION</scope>
</reference>
<dbReference type="PROSITE" id="PS01286">
    <property type="entry name" value="FA58C_2"/>
    <property type="match status" value="2"/>
</dbReference>
<dbReference type="SUPFAM" id="SSF49785">
    <property type="entry name" value="Galactose-binding domain-like"/>
    <property type="match status" value="2"/>
</dbReference>
<dbReference type="AlphaFoldDB" id="A0A3B4BFL7"/>
<dbReference type="Ensembl" id="ENSPMGT00000029005.1">
    <property type="protein sequence ID" value="ENSPMGP00000027224.1"/>
    <property type="gene ID" value="ENSPMGG00000021980.1"/>
</dbReference>
<dbReference type="SMART" id="SM00231">
    <property type="entry name" value="FA58C"/>
    <property type="match status" value="1"/>
</dbReference>
<name>A0A3B4BFL7_9GOBI</name>
<dbReference type="PANTHER" id="PTHR24543:SF325">
    <property type="entry name" value="F5_8 TYPE C DOMAIN-CONTAINING PROTEIN"/>
    <property type="match status" value="1"/>
</dbReference>
<reference evidence="2" key="2">
    <citation type="submission" date="2025-09" db="UniProtKB">
        <authorList>
            <consortium name="Ensembl"/>
        </authorList>
    </citation>
    <scope>IDENTIFICATION</scope>
</reference>
<proteinExistence type="predicted"/>
<sequence>MSRQRSCSPGDPLYQCRGQSVFIGNHDDRGVAETRLDRMVSAQYVRLLPHDFQHGIYLRLEIMGCTDGICSSPLGLEDGRIHYGQLTSSTHRENNPADAGRLNIPGWSPLPTDPQPYFQVDFLEPTWVSGVVTQGSERTWGYLTKYRLAFSLHGNVTLLFHVCSFVPVTRWLGQLLRARYLRLIPVEFRHTFYLRAEILGCRGGEVIP</sequence>
<accession>A0A3B4BFL7</accession>
<feature type="domain" description="F5/8 type C" evidence="1">
    <location>
        <begin position="1"/>
        <end position="65"/>
    </location>
</feature>
<dbReference type="InterPro" id="IPR008979">
    <property type="entry name" value="Galactose-bd-like_sf"/>
</dbReference>
<dbReference type="PROSITE" id="PS50022">
    <property type="entry name" value="FA58C_3"/>
    <property type="match status" value="2"/>
</dbReference>
<organism evidence="2 3">
    <name type="scientific">Periophthalmus magnuspinnatus</name>
    <dbReference type="NCBI Taxonomy" id="409849"/>
    <lineage>
        <taxon>Eukaryota</taxon>
        <taxon>Metazoa</taxon>
        <taxon>Chordata</taxon>
        <taxon>Craniata</taxon>
        <taxon>Vertebrata</taxon>
        <taxon>Euteleostomi</taxon>
        <taxon>Actinopterygii</taxon>
        <taxon>Neopterygii</taxon>
        <taxon>Teleostei</taxon>
        <taxon>Neoteleostei</taxon>
        <taxon>Acanthomorphata</taxon>
        <taxon>Gobiaria</taxon>
        <taxon>Gobiiformes</taxon>
        <taxon>Gobioidei</taxon>
        <taxon>Gobiidae</taxon>
        <taxon>Oxudercinae</taxon>
        <taxon>Periophthalmus</taxon>
    </lineage>
</organism>